<keyword evidence="1 5" id="KW-0732">Signal</keyword>
<dbReference type="SUPFAM" id="SSF52833">
    <property type="entry name" value="Thioredoxin-like"/>
    <property type="match status" value="1"/>
</dbReference>
<evidence type="ECO:0000256" key="5">
    <source>
        <dbReference type="SAM" id="SignalP"/>
    </source>
</evidence>
<dbReference type="InterPro" id="IPR036249">
    <property type="entry name" value="Thioredoxin-like_sf"/>
</dbReference>
<evidence type="ECO:0000313" key="8">
    <source>
        <dbReference type="Proteomes" id="UP000308530"/>
    </source>
</evidence>
<keyword evidence="2" id="KW-0560">Oxidoreductase</keyword>
<evidence type="ECO:0000256" key="2">
    <source>
        <dbReference type="ARBA" id="ARBA00023002"/>
    </source>
</evidence>
<keyword evidence="4" id="KW-0676">Redox-active center</keyword>
<evidence type="ECO:0000256" key="4">
    <source>
        <dbReference type="ARBA" id="ARBA00023284"/>
    </source>
</evidence>
<organism evidence="7 8">
    <name type="scientific">Peteryoungia desertarenae</name>
    <dbReference type="NCBI Taxonomy" id="1813451"/>
    <lineage>
        <taxon>Bacteria</taxon>
        <taxon>Pseudomonadati</taxon>
        <taxon>Pseudomonadota</taxon>
        <taxon>Alphaproteobacteria</taxon>
        <taxon>Hyphomicrobiales</taxon>
        <taxon>Rhizobiaceae</taxon>
        <taxon>Peteryoungia</taxon>
    </lineage>
</organism>
<dbReference type="Pfam" id="PF01323">
    <property type="entry name" value="DSBA"/>
    <property type="match status" value="1"/>
</dbReference>
<accession>A0ABX6QS06</accession>
<dbReference type="InterPro" id="IPR041205">
    <property type="entry name" value="ScsC_N"/>
</dbReference>
<keyword evidence="3" id="KW-1015">Disulfide bond</keyword>
<evidence type="ECO:0000256" key="1">
    <source>
        <dbReference type="ARBA" id="ARBA00022729"/>
    </source>
</evidence>
<dbReference type="InterPro" id="IPR001853">
    <property type="entry name" value="DSBA-like_thioredoxin_dom"/>
</dbReference>
<evidence type="ECO:0000313" key="7">
    <source>
        <dbReference type="EMBL" id="QLF71389.1"/>
    </source>
</evidence>
<evidence type="ECO:0000256" key="3">
    <source>
        <dbReference type="ARBA" id="ARBA00023157"/>
    </source>
</evidence>
<feature type="chain" id="PRO_5045343997" evidence="5">
    <location>
        <begin position="18"/>
        <end position="244"/>
    </location>
</feature>
<keyword evidence="8" id="KW-1185">Reference proteome</keyword>
<name>A0ABX6QS06_9HYPH</name>
<dbReference type="Pfam" id="PF18312">
    <property type="entry name" value="ScsC_N"/>
    <property type="match status" value="1"/>
</dbReference>
<dbReference type="PROSITE" id="PS51352">
    <property type="entry name" value="THIOREDOXIN_2"/>
    <property type="match status" value="1"/>
</dbReference>
<reference evidence="7 8" key="1">
    <citation type="submission" date="2020-06" db="EMBL/GenBank/DDBJ databases">
        <title>Genome sequence of Rhizobium sp strain ADMK78.</title>
        <authorList>
            <person name="Rahi P."/>
        </authorList>
    </citation>
    <scope>NUCLEOTIDE SEQUENCE [LARGE SCALE GENOMIC DNA]</scope>
    <source>
        <strain evidence="7 8">ADMK78</strain>
    </source>
</reference>
<dbReference type="Gene3D" id="3.40.30.10">
    <property type="entry name" value="Glutaredoxin"/>
    <property type="match status" value="1"/>
</dbReference>
<protein>
    <submittedName>
        <fullName evidence="7">DsbA family protein</fullName>
    </submittedName>
</protein>
<feature type="signal peptide" evidence="5">
    <location>
        <begin position="1"/>
        <end position="17"/>
    </location>
</feature>
<evidence type="ECO:0000259" key="6">
    <source>
        <dbReference type="PROSITE" id="PS51352"/>
    </source>
</evidence>
<dbReference type="EMBL" id="CP058350">
    <property type="protein sequence ID" value="QLF71389.1"/>
    <property type="molecule type" value="Genomic_DNA"/>
</dbReference>
<proteinExistence type="predicted"/>
<dbReference type="PANTHER" id="PTHR13887:SF14">
    <property type="entry name" value="DISULFIDE BOND FORMATION PROTEIN D"/>
    <property type="match status" value="1"/>
</dbReference>
<sequence>MLAIALLPAAMPLPALALDDAQKKEMGEFIREYLIANPEILLEVQDALTQKRETMRQQQASVAVEANREALFSSTHDIAIGNPDADVTIVEFFDYNCGFCRRAHADMEALLEKDKNVRFILKEFPILGPDSADAHKVSDAVRKLSPETYPAFYRAMMAAEGKATEESAMELAVELGLSEEALRKTMTENPNDASVQEAYQLATSLGITGTPSYVLGNEAVFGAVGVDTLQEKVSNIRACGAATC</sequence>
<dbReference type="CDD" id="cd03023">
    <property type="entry name" value="DsbA_Com1_like"/>
    <property type="match status" value="1"/>
</dbReference>
<dbReference type="Proteomes" id="UP000308530">
    <property type="component" value="Chromosome"/>
</dbReference>
<feature type="domain" description="Thioredoxin" evidence="6">
    <location>
        <begin position="7"/>
        <end position="238"/>
    </location>
</feature>
<dbReference type="PANTHER" id="PTHR13887">
    <property type="entry name" value="GLUTATHIONE S-TRANSFERASE KAPPA"/>
    <property type="match status" value="1"/>
</dbReference>
<gene>
    <name evidence="7" type="ORF">FE840_011800</name>
</gene>
<dbReference type="InterPro" id="IPR013766">
    <property type="entry name" value="Thioredoxin_domain"/>
</dbReference>